<dbReference type="STRING" id="927664.SAMN05421780_10187"/>
<accession>A0A1I1DHI0</accession>
<dbReference type="RefSeq" id="WP_091505647.1">
    <property type="nucleotide sequence ID" value="NZ_FOLE01000001.1"/>
</dbReference>
<protein>
    <recommendedName>
        <fullName evidence="2">histidine kinase</fullName>
        <ecNumber evidence="2">2.7.13.3</ecNumber>
    </recommendedName>
</protein>
<keyword evidence="5 10" id="KW-0418">Kinase</keyword>
<proteinExistence type="predicted"/>
<feature type="transmembrane region" description="Helical" evidence="8">
    <location>
        <begin position="368"/>
        <end position="388"/>
    </location>
</feature>
<dbReference type="SUPFAM" id="SSF47384">
    <property type="entry name" value="Homodimeric domain of signal transducing histidine kinase"/>
    <property type="match status" value="1"/>
</dbReference>
<reference evidence="10 11" key="1">
    <citation type="submission" date="2016-10" db="EMBL/GenBank/DDBJ databases">
        <authorList>
            <person name="de Groot N.N."/>
        </authorList>
    </citation>
    <scope>NUCLEOTIDE SEQUENCE [LARGE SCALE GENOMIC DNA]</scope>
    <source>
        <strain evidence="10 11">DSM 6793</strain>
    </source>
</reference>
<dbReference type="Gene3D" id="3.30.565.10">
    <property type="entry name" value="Histidine kinase-like ATPase, C-terminal domain"/>
    <property type="match status" value="1"/>
</dbReference>
<sequence>MILGTRQSLSIRFYFLIIFCVIQPSAWGQDLAQWQAQLRQPNIPDSVKAQTLRSIAISFMGNNYDSAGVYAERLARLAQQKNKPQWQGNALNIKALIASNTGNYPKAMHTFQLASKAFEKAADERGQGVVLSNVANIYYIQQNYDKARNYYELALEHYKKIPHSSSNIARTLNGLANVWHGLKQYDNALKVQQDAIVLFIDSTQDHGGLAYGYNNVAEIYLTQHHLEKAFASFQSAEKEATIVDDKRAISFAWQGMAKVKLAQKQYVQAASYGQKAWELVKEINATSEMNMAAHTLQLIYEAMKDYKRAYYFSVLHKQFSDSLLNEQIHKQSLFIDADFQYRLKEKKLVQEHATQNQAIQHQLNKRELILWLTIPSLILVSGLLYWLYRSSRKYNLLHKTLSLQNEQMIQQKELLAQKTKELTQTNNIKDRLFYLIAHDLNTPVQTMIKILDSCKSNMTDEERGELIGRMYLHVNHTAYSIKNMLAWAKGQQQAEYKMYIRLEINKLIADAVANVEPQAAKKNVEILYSNLSPTTVVANEELTVLLLQNLIYNALKHTPAGQRVKIRHEKQGNFCQVLIQDSGEGLLENQIDKLFDKEYYAQQTRLGQKTVSGLGLILCKDFAQTNGGTISAQNAPDGGFVIAFTLPLA</sequence>
<dbReference type="Proteomes" id="UP000199514">
    <property type="component" value="Unassembled WGS sequence"/>
</dbReference>
<dbReference type="GO" id="GO:0000156">
    <property type="term" value="F:phosphorelay response regulator activity"/>
    <property type="evidence" value="ECO:0007669"/>
    <property type="project" value="TreeGrafter"/>
</dbReference>
<keyword evidence="8" id="KW-0812">Transmembrane</keyword>
<dbReference type="EMBL" id="FOLE01000001">
    <property type="protein sequence ID" value="SFB71993.1"/>
    <property type="molecule type" value="Genomic_DNA"/>
</dbReference>
<dbReference type="InterPro" id="IPR036890">
    <property type="entry name" value="HATPase_C_sf"/>
</dbReference>
<evidence type="ECO:0000313" key="10">
    <source>
        <dbReference type="EMBL" id="SFB71993.1"/>
    </source>
</evidence>
<feature type="domain" description="Histidine kinase" evidence="9">
    <location>
        <begin position="435"/>
        <end position="649"/>
    </location>
</feature>
<keyword evidence="4" id="KW-0547">Nucleotide-binding</keyword>
<dbReference type="SUPFAM" id="SSF55874">
    <property type="entry name" value="ATPase domain of HSP90 chaperone/DNA topoisomerase II/histidine kinase"/>
    <property type="match status" value="1"/>
</dbReference>
<dbReference type="InterPro" id="IPR036097">
    <property type="entry name" value="HisK_dim/P_sf"/>
</dbReference>
<name>A0A1I1DHI0_9BACT</name>
<dbReference type="PANTHER" id="PTHR42878:SF7">
    <property type="entry name" value="SENSOR HISTIDINE KINASE GLRK"/>
    <property type="match status" value="1"/>
</dbReference>
<dbReference type="Gene3D" id="1.25.40.10">
    <property type="entry name" value="Tetratricopeptide repeat domain"/>
    <property type="match status" value="2"/>
</dbReference>
<evidence type="ECO:0000256" key="1">
    <source>
        <dbReference type="ARBA" id="ARBA00000085"/>
    </source>
</evidence>
<dbReference type="SMART" id="SM00387">
    <property type="entry name" value="HATPase_c"/>
    <property type="match status" value="1"/>
</dbReference>
<evidence type="ECO:0000256" key="8">
    <source>
        <dbReference type="SAM" id="Phobius"/>
    </source>
</evidence>
<keyword evidence="3" id="KW-0808">Transferase</keyword>
<evidence type="ECO:0000313" key="11">
    <source>
        <dbReference type="Proteomes" id="UP000199514"/>
    </source>
</evidence>
<dbReference type="InterPro" id="IPR005467">
    <property type="entry name" value="His_kinase_dom"/>
</dbReference>
<dbReference type="CDD" id="cd00075">
    <property type="entry name" value="HATPase"/>
    <property type="match status" value="1"/>
</dbReference>
<dbReference type="GO" id="GO:0007234">
    <property type="term" value="P:osmosensory signaling via phosphorelay pathway"/>
    <property type="evidence" value="ECO:0007669"/>
    <property type="project" value="TreeGrafter"/>
</dbReference>
<evidence type="ECO:0000256" key="3">
    <source>
        <dbReference type="ARBA" id="ARBA00022679"/>
    </source>
</evidence>
<comment type="catalytic activity">
    <reaction evidence="1">
        <text>ATP + protein L-histidine = ADP + protein N-phospho-L-histidine.</text>
        <dbReference type="EC" id="2.7.13.3"/>
    </reaction>
</comment>
<dbReference type="InterPro" id="IPR019734">
    <property type="entry name" value="TPR_rpt"/>
</dbReference>
<dbReference type="InterPro" id="IPR050351">
    <property type="entry name" value="BphY/WalK/GraS-like"/>
</dbReference>
<gene>
    <name evidence="10" type="ORF">SAMN05421780_10187</name>
</gene>
<evidence type="ECO:0000256" key="5">
    <source>
        <dbReference type="ARBA" id="ARBA00022777"/>
    </source>
</evidence>
<dbReference type="OrthoDB" id="9810447at2"/>
<keyword evidence="8" id="KW-1133">Transmembrane helix</keyword>
<dbReference type="Pfam" id="PF13424">
    <property type="entry name" value="TPR_12"/>
    <property type="match status" value="1"/>
</dbReference>
<dbReference type="SMART" id="SM00028">
    <property type="entry name" value="TPR"/>
    <property type="match status" value="5"/>
</dbReference>
<dbReference type="AlphaFoldDB" id="A0A1I1DHI0"/>
<evidence type="ECO:0000256" key="7">
    <source>
        <dbReference type="ARBA" id="ARBA00023012"/>
    </source>
</evidence>
<dbReference type="PROSITE" id="PS50109">
    <property type="entry name" value="HIS_KIN"/>
    <property type="match status" value="1"/>
</dbReference>
<dbReference type="PANTHER" id="PTHR42878">
    <property type="entry name" value="TWO-COMPONENT HISTIDINE KINASE"/>
    <property type="match status" value="1"/>
</dbReference>
<organism evidence="10 11">
    <name type="scientific">Flexibacter flexilis DSM 6793</name>
    <dbReference type="NCBI Taxonomy" id="927664"/>
    <lineage>
        <taxon>Bacteria</taxon>
        <taxon>Pseudomonadati</taxon>
        <taxon>Bacteroidota</taxon>
        <taxon>Cytophagia</taxon>
        <taxon>Cytophagales</taxon>
        <taxon>Flexibacteraceae</taxon>
        <taxon>Flexibacter</taxon>
    </lineage>
</organism>
<dbReference type="GO" id="GO:0030295">
    <property type="term" value="F:protein kinase activator activity"/>
    <property type="evidence" value="ECO:0007669"/>
    <property type="project" value="TreeGrafter"/>
</dbReference>
<dbReference type="Pfam" id="PF02518">
    <property type="entry name" value="HATPase_c"/>
    <property type="match status" value="1"/>
</dbReference>
<dbReference type="Gene3D" id="1.10.287.130">
    <property type="match status" value="1"/>
</dbReference>
<dbReference type="GO" id="GO:0005524">
    <property type="term" value="F:ATP binding"/>
    <property type="evidence" value="ECO:0007669"/>
    <property type="project" value="UniProtKB-KW"/>
</dbReference>
<evidence type="ECO:0000256" key="4">
    <source>
        <dbReference type="ARBA" id="ARBA00022741"/>
    </source>
</evidence>
<keyword evidence="11" id="KW-1185">Reference proteome</keyword>
<dbReference type="GO" id="GO:0000155">
    <property type="term" value="F:phosphorelay sensor kinase activity"/>
    <property type="evidence" value="ECO:0007669"/>
    <property type="project" value="InterPro"/>
</dbReference>
<keyword evidence="7" id="KW-0902">Two-component regulatory system</keyword>
<evidence type="ECO:0000256" key="2">
    <source>
        <dbReference type="ARBA" id="ARBA00012438"/>
    </source>
</evidence>
<evidence type="ECO:0000259" key="9">
    <source>
        <dbReference type="PROSITE" id="PS50109"/>
    </source>
</evidence>
<dbReference type="SUPFAM" id="SSF48452">
    <property type="entry name" value="TPR-like"/>
    <property type="match status" value="2"/>
</dbReference>
<dbReference type="InterPro" id="IPR011990">
    <property type="entry name" value="TPR-like_helical_dom_sf"/>
</dbReference>
<keyword evidence="8" id="KW-0472">Membrane</keyword>
<evidence type="ECO:0000256" key="6">
    <source>
        <dbReference type="ARBA" id="ARBA00022840"/>
    </source>
</evidence>
<dbReference type="InterPro" id="IPR003594">
    <property type="entry name" value="HATPase_dom"/>
</dbReference>
<dbReference type="EC" id="2.7.13.3" evidence="2"/>
<keyword evidence="6" id="KW-0067">ATP-binding</keyword>